<name>A0ABP7T1G7_9BURK</name>
<organism evidence="2 3">
    <name type="scientific">Actimicrobium antarcticum</name>
    <dbReference type="NCBI Taxonomy" id="1051899"/>
    <lineage>
        <taxon>Bacteria</taxon>
        <taxon>Pseudomonadati</taxon>
        <taxon>Pseudomonadota</taxon>
        <taxon>Betaproteobacteria</taxon>
        <taxon>Burkholderiales</taxon>
        <taxon>Oxalobacteraceae</taxon>
        <taxon>Actimicrobium</taxon>
    </lineage>
</organism>
<dbReference type="PANTHER" id="PTHR14097:SF7">
    <property type="entry name" value="OXIDOREDUCTASE HTATIP2"/>
    <property type="match status" value="1"/>
</dbReference>
<evidence type="ECO:0000313" key="2">
    <source>
        <dbReference type="EMBL" id="GAA4019706.1"/>
    </source>
</evidence>
<dbReference type="InterPro" id="IPR036291">
    <property type="entry name" value="NAD(P)-bd_dom_sf"/>
</dbReference>
<keyword evidence="3" id="KW-1185">Reference proteome</keyword>
<dbReference type="InterPro" id="IPR000534">
    <property type="entry name" value="Semialdehyde_DH_NAD-bd"/>
</dbReference>
<protein>
    <recommendedName>
        <fullName evidence="1">Semialdehyde dehydrogenase NAD-binding domain-containing protein</fullName>
    </recommendedName>
</protein>
<evidence type="ECO:0000259" key="1">
    <source>
        <dbReference type="SMART" id="SM00859"/>
    </source>
</evidence>
<gene>
    <name evidence="2" type="ORF">GCM10022212_15050</name>
</gene>
<reference evidence="3" key="1">
    <citation type="journal article" date="2019" name="Int. J. Syst. Evol. Microbiol.">
        <title>The Global Catalogue of Microorganisms (GCM) 10K type strain sequencing project: providing services to taxonomists for standard genome sequencing and annotation.</title>
        <authorList>
            <consortium name="The Broad Institute Genomics Platform"/>
            <consortium name="The Broad Institute Genome Sequencing Center for Infectious Disease"/>
            <person name="Wu L."/>
            <person name="Ma J."/>
        </authorList>
    </citation>
    <scope>NUCLEOTIDE SEQUENCE [LARGE SCALE GENOMIC DNA]</scope>
    <source>
        <strain evidence="3">JCM 16673</strain>
    </source>
</reference>
<feature type="domain" description="Semialdehyde dehydrogenase NAD-binding" evidence="1">
    <location>
        <begin position="3"/>
        <end position="107"/>
    </location>
</feature>
<dbReference type="RefSeq" id="WP_344762657.1">
    <property type="nucleotide sequence ID" value="NZ_BAAAZE010000007.1"/>
</dbReference>
<dbReference type="PANTHER" id="PTHR14097">
    <property type="entry name" value="OXIDOREDUCTASE HTATIP2"/>
    <property type="match status" value="1"/>
</dbReference>
<sequence>MPGACVVGATGLVGRALVAQLVQDKAVDAVHLMVRRVDVGFAASGQAKVVQHVIDFDQIAQADWPACEVLFCCLGTTIKTAGSQAAFRRVDVDYVIASARRARQTGATQLAVVSALGASPTSDVFYNRIKGEMEGAVASLGFHGVTIVRPSLLDGDRKEMRPAERVALLLMKIGKLFVPKKYRAVTVAAVASALRASAQLGRQGVHIIESDQLQTA</sequence>
<proteinExistence type="predicted"/>
<dbReference type="SUPFAM" id="SSF51735">
    <property type="entry name" value="NAD(P)-binding Rossmann-fold domains"/>
    <property type="match status" value="1"/>
</dbReference>
<dbReference type="Gene3D" id="3.40.50.720">
    <property type="entry name" value="NAD(P)-binding Rossmann-like Domain"/>
    <property type="match status" value="1"/>
</dbReference>
<accession>A0ABP7T1G7</accession>
<dbReference type="Pfam" id="PF13460">
    <property type="entry name" value="NAD_binding_10"/>
    <property type="match status" value="1"/>
</dbReference>
<comment type="caution">
    <text evidence="2">The sequence shown here is derived from an EMBL/GenBank/DDBJ whole genome shotgun (WGS) entry which is preliminary data.</text>
</comment>
<dbReference type="EMBL" id="BAAAZE010000007">
    <property type="protein sequence ID" value="GAA4019706.1"/>
    <property type="molecule type" value="Genomic_DNA"/>
</dbReference>
<evidence type="ECO:0000313" key="3">
    <source>
        <dbReference type="Proteomes" id="UP001501353"/>
    </source>
</evidence>
<dbReference type="InterPro" id="IPR016040">
    <property type="entry name" value="NAD(P)-bd_dom"/>
</dbReference>
<dbReference type="SMART" id="SM00859">
    <property type="entry name" value="Semialdhyde_dh"/>
    <property type="match status" value="1"/>
</dbReference>
<dbReference type="Proteomes" id="UP001501353">
    <property type="component" value="Unassembled WGS sequence"/>
</dbReference>